<dbReference type="OrthoDB" id="2685635at2759"/>
<dbReference type="InParanoid" id="A0A165M2K2"/>
<dbReference type="AlphaFoldDB" id="A0A165M2K2"/>
<gene>
    <name evidence="2" type="ORF">EXIGLDRAFT_763341</name>
</gene>
<feature type="region of interest" description="Disordered" evidence="1">
    <location>
        <begin position="1"/>
        <end position="30"/>
    </location>
</feature>
<reference evidence="2 3" key="1">
    <citation type="journal article" date="2016" name="Mol. Biol. Evol.">
        <title>Comparative Genomics of Early-Diverging Mushroom-Forming Fungi Provides Insights into the Origins of Lignocellulose Decay Capabilities.</title>
        <authorList>
            <person name="Nagy L.G."/>
            <person name="Riley R."/>
            <person name="Tritt A."/>
            <person name="Adam C."/>
            <person name="Daum C."/>
            <person name="Floudas D."/>
            <person name="Sun H."/>
            <person name="Yadav J.S."/>
            <person name="Pangilinan J."/>
            <person name="Larsson K.H."/>
            <person name="Matsuura K."/>
            <person name="Barry K."/>
            <person name="Labutti K."/>
            <person name="Kuo R."/>
            <person name="Ohm R.A."/>
            <person name="Bhattacharya S.S."/>
            <person name="Shirouzu T."/>
            <person name="Yoshinaga Y."/>
            <person name="Martin F.M."/>
            <person name="Grigoriev I.V."/>
            <person name="Hibbett D.S."/>
        </authorList>
    </citation>
    <scope>NUCLEOTIDE SEQUENCE [LARGE SCALE GENOMIC DNA]</scope>
    <source>
        <strain evidence="2 3">HHB12029</strain>
    </source>
</reference>
<evidence type="ECO:0000313" key="2">
    <source>
        <dbReference type="EMBL" id="KZV98673.1"/>
    </source>
</evidence>
<organism evidence="2 3">
    <name type="scientific">Exidia glandulosa HHB12029</name>
    <dbReference type="NCBI Taxonomy" id="1314781"/>
    <lineage>
        <taxon>Eukaryota</taxon>
        <taxon>Fungi</taxon>
        <taxon>Dikarya</taxon>
        <taxon>Basidiomycota</taxon>
        <taxon>Agaricomycotina</taxon>
        <taxon>Agaricomycetes</taxon>
        <taxon>Auriculariales</taxon>
        <taxon>Exidiaceae</taxon>
        <taxon>Exidia</taxon>
    </lineage>
</organism>
<proteinExistence type="predicted"/>
<protein>
    <submittedName>
        <fullName evidence="2">Uncharacterized protein</fullName>
    </submittedName>
</protein>
<dbReference type="EMBL" id="KV425916">
    <property type="protein sequence ID" value="KZV98673.1"/>
    <property type="molecule type" value="Genomic_DNA"/>
</dbReference>
<evidence type="ECO:0000256" key="1">
    <source>
        <dbReference type="SAM" id="MobiDB-lite"/>
    </source>
</evidence>
<sequence>MSATSSRSNSPSSATTSSTMRSSTPTPADKTTAAWREIADLEFNLHDELPNEVFKCLKWDSRGRSKILCYHEDGQAPARAVFSVMARIQDSDKTFCLLPNGRWDEYKASGNGQFDSKFENLSLSCVVQRALPTDRPDGYDLGMSWGHVTKNIRRLLTPVGDKNPSKWQGLYVDEVSKPSDVDKTLKFTHKLFRLKPKEGFEEDPNPYAIDPALDHSLTREGWPFKTESLSFHALKGLDKDATLVPLPAYHVLNDGSLRAMLPSEYGSLQGALVQIDFQISHIHFGGQNKDHFAAEMLRIKMLQPRVAMGVTSPRKKTRLNNGAAAPVMNPSL</sequence>
<feature type="region of interest" description="Disordered" evidence="1">
    <location>
        <begin position="310"/>
        <end position="332"/>
    </location>
</feature>
<dbReference type="Proteomes" id="UP000077266">
    <property type="component" value="Unassembled WGS sequence"/>
</dbReference>
<keyword evidence="3" id="KW-1185">Reference proteome</keyword>
<name>A0A165M2K2_EXIGL</name>
<accession>A0A165M2K2</accession>
<feature type="compositionally biased region" description="Low complexity" evidence="1">
    <location>
        <begin position="1"/>
        <end position="26"/>
    </location>
</feature>
<evidence type="ECO:0000313" key="3">
    <source>
        <dbReference type="Proteomes" id="UP000077266"/>
    </source>
</evidence>